<dbReference type="InterPro" id="IPR036236">
    <property type="entry name" value="Znf_C2H2_sf"/>
</dbReference>
<evidence type="ECO:0000256" key="4">
    <source>
        <dbReference type="ARBA" id="ARBA00022833"/>
    </source>
</evidence>
<dbReference type="SUPFAM" id="SSF57667">
    <property type="entry name" value="beta-beta-alpha zinc fingers"/>
    <property type="match status" value="1"/>
</dbReference>
<evidence type="ECO:0000313" key="11">
    <source>
        <dbReference type="WBParaSite" id="SMUV_0001051801-mRNA-1"/>
    </source>
</evidence>
<evidence type="ECO:0000256" key="6">
    <source>
        <dbReference type="ARBA" id="ARBA00023163"/>
    </source>
</evidence>
<dbReference type="PROSITE" id="PS50808">
    <property type="entry name" value="ZF_BED"/>
    <property type="match status" value="1"/>
</dbReference>
<evidence type="ECO:0000256" key="2">
    <source>
        <dbReference type="ARBA" id="ARBA00022723"/>
    </source>
</evidence>
<evidence type="ECO:0000256" key="8">
    <source>
        <dbReference type="PROSITE-ProRule" id="PRU00027"/>
    </source>
</evidence>
<keyword evidence="4" id="KW-0862">Zinc</keyword>
<evidence type="ECO:0000256" key="1">
    <source>
        <dbReference type="ARBA" id="ARBA00004123"/>
    </source>
</evidence>
<evidence type="ECO:0000259" key="9">
    <source>
        <dbReference type="PROSITE" id="PS50808"/>
    </source>
</evidence>
<evidence type="ECO:0000256" key="7">
    <source>
        <dbReference type="ARBA" id="ARBA00023242"/>
    </source>
</evidence>
<keyword evidence="7" id="KW-0539">Nucleus</keyword>
<dbReference type="GO" id="GO:0009791">
    <property type="term" value="P:post-embryonic development"/>
    <property type="evidence" value="ECO:0007669"/>
    <property type="project" value="UniProtKB-ARBA"/>
</dbReference>
<evidence type="ECO:0000256" key="5">
    <source>
        <dbReference type="ARBA" id="ARBA00023015"/>
    </source>
</evidence>
<dbReference type="AlphaFoldDB" id="A0A0N5AZT8"/>
<dbReference type="WBParaSite" id="SMUV_0001051801-mRNA-1">
    <property type="protein sequence ID" value="SMUV_0001051801-mRNA-1"/>
    <property type="gene ID" value="SMUV_0001051801"/>
</dbReference>
<dbReference type="Pfam" id="PF02892">
    <property type="entry name" value="zf-BED"/>
    <property type="match status" value="1"/>
</dbReference>
<dbReference type="PANTHER" id="PTHR46481:SF10">
    <property type="entry name" value="ZINC FINGER BED DOMAIN-CONTAINING PROTEIN 39"/>
    <property type="match status" value="1"/>
</dbReference>
<dbReference type="InterPro" id="IPR052035">
    <property type="entry name" value="ZnF_BED_domain_contain"/>
</dbReference>
<organism evidence="10 11">
    <name type="scientific">Syphacia muris</name>
    <dbReference type="NCBI Taxonomy" id="451379"/>
    <lineage>
        <taxon>Eukaryota</taxon>
        <taxon>Metazoa</taxon>
        <taxon>Ecdysozoa</taxon>
        <taxon>Nematoda</taxon>
        <taxon>Chromadorea</taxon>
        <taxon>Rhabditida</taxon>
        <taxon>Spirurina</taxon>
        <taxon>Oxyuridomorpha</taxon>
        <taxon>Oxyuroidea</taxon>
        <taxon>Oxyuridae</taxon>
        <taxon>Syphacia</taxon>
    </lineage>
</organism>
<reference evidence="11" key="1">
    <citation type="submission" date="2017-02" db="UniProtKB">
        <authorList>
            <consortium name="WormBaseParasite"/>
        </authorList>
    </citation>
    <scope>IDENTIFICATION</scope>
</reference>
<comment type="subcellular location">
    <subcellularLocation>
        <location evidence="1">Nucleus</location>
    </subcellularLocation>
</comment>
<keyword evidence="10" id="KW-1185">Reference proteome</keyword>
<dbReference type="STRING" id="451379.A0A0N5AZT8"/>
<dbReference type="PANTHER" id="PTHR46481">
    <property type="entry name" value="ZINC FINGER BED DOMAIN-CONTAINING PROTEIN 4"/>
    <property type="match status" value="1"/>
</dbReference>
<dbReference type="InterPro" id="IPR003656">
    <property type="entry name" value="Znf_BED"/>
</dbReference>
<accession>A0A0N5AZT8</accession>
<feature type="domain" description="BED-type" evidence="9">
    <location>
        <begin position="6"/>
        <end position="59"/>
    </location>
</feature>
<dbReference type="GO" id="GO:0008270">
    <property type="term" value="F:zinc ion binding"/>
    <property type="evidence" value="ECO:0007669"/>
    <property type="project" value="UniProtKB-KW"/>
</dbReference>
<dbReference type="GO" id="GO:0003677">
    <property type="term" value="F:DNA binding"/>
    <property type="evidence" value="ECO:0007669"/>
    <property type="project" value="InterPro"/>
</dbReference>
<keyword evidence="2" id="KW-0479">Metal-binding</keyword>
<sequence>MGGSTMKTAKVWKYFDQLPSEEQAAECRICSKRIKATNSSTTGMIRHLRSCHVNEYKLLQEARQSGLIAKQEEKSRAILIKQQAELQKPKLTVHSISNIIANQFPVPLASNSQASTAVNFEGPALKKVKYDDCDDAIDLSTPRRSSNDFAAHSSVTPEKSKRVKDGFWPDDYPEAKKITNQIGLMMLLDGELPSVVDRAGFRGLMRLLQPKYRMPSGDTFQKTILPELIRQLKADLTIFQQELFQNRFNRAVQEAAKAQFPVVCSEPNILTTSNVPTFTGEQMNDLERVVMNSIRCAQNISQSFSHSIQLCDDDSDSSAEVDTALSARITAFLERIGKYVFPQAELTDIVTRCHAIVQYLDDNPDTPESLKCLPQTSDLSACVDFVQKNLDAIHSYHYNHSIPSFVPFSVDETQFLSALNAHIHSV</sequence>
<dbReference type="SMART" id="SM00614">
    <property type="entry name" value="ZnF_BED"/>
    <property type="match status" value="1"/>
</dbReference>
<protein>
    <submittedName>
        <fullName evidence="11">BED-type domain-containing protein</fullName>
    </submittedName>
</protein>
<keyword evidence="6" id="KW-0804">Transcription</keyword>
<evidence type="ECO:0000256" key="3">
    <source>
        <dbReference type="ARBA" id="ARBA00022771"/>
    </source>
</evidence>
<evidence type="ECO:0000313" key="10">
    <source>
        <dbReference type="Proteomes" id="UP000046393"/>
    </source>
</evidence>
<name>A0A0N5AZT8_9BILA</name>
<keyword evidence="5" id="KW-0805">Transcription regulation</keyword>
<dbReference type="GO" id="GO:0005634">
    <property type="term" value="C:nucleus"/>
    <property type="evidence" value="ECO:0007669"/>
    <property type="project" value="UniProtKB-SubCell"/>
</dbReference>
<dbReference type="Proteomes" id="UP000046393">
    <property type="component" value="Unplaced"/>
</dbReference>
<keyword evidence="3 8" id="KW-0863">Zinc-finger</keyword>
<proteinExistence type="predicted"/>